<feature type="transmembrane region" description="Helical" evidence="1">
    <location>
        <begin position="136"/>
        <end position="163"/>
    </location>
</feature>
<dbReference type="InParanoid" id="A0A5N4AWQ6"/>
<dbReference type="OrthoDB" id="6779810at2759"/>
<dbReference type="AlphaFoldDB" id="A0A5N4AWQ6"/>
<evidence type="ECO:0000313" key="2">
    <source>
        <dbReference type="EMBL" id="KAB0801703.1"/>
    </source>
</evidence>
<reference evidence="2 3" key="1">
    <citation type="journal article" date="2018" name="Elife">
        <title>Firefly genomes illuminate parallel origins of bioluminescence in beetles.</title>
        <authorList>
            <person name="Fallon T.R."/>
            <person name="Lower S.E."/>
            <person name="Chang C.H."/>
            <person name="Bessho-Uehara M."/>
            <person name="Martin G.J."/>
            <person name="Bewick A.J."/>
            <person name="Behringer M."/>
            <person name="Debat H.J."/>
            <person name="Wong I."/>
            <person name="Day J.C."/>
            <person name="Suvorov A."/>
            <person name="Silva C.J."/>
            <person name="Stanger-Hall K.F."/>
            <person name="Hall D.W."/>
            <person name="Schmitz R.J."/>
            <person name="Nelson D.R."/>
            <person name="Lewis S.M."/>
            <person name="Shigenobu S."/>
            <person name="Bybee S.M."/>
            <person name="Larracuente A.M."/>
            <person name="Oba Y."/>
            <person name="Weng J.K."/>
        </authorList>
    </citation>
    <scope>NUCLEOTIDE SEQUENCE [LARGE SCALE GENOMIC DNA]</scope>
    <source>
        <strain evidence="2">1611_PpyrPB1</strain>
        <tissue evidence="2">Whole body</tissue>
    </source>
</reference>
<keyword evidence="1" id="KW-0472">Membrane</keyword>
<keyword evidence="3" id="KW-1185">Reference proteome</keyword>
<keyword evidence="1" id="KW-1133">Transmembrane helix</keyword>
<dbReference type="EMBL" id="VVIM01000002">
    <property type="protein sequence ID" value="KAB0801703.1"/>
    <property type="molecule type" value="Genomic_DNA"/>
</dbReference>
<feature type="transmembrane region" description="Helical" evidence="1">
    <location>
        <begin position="86"/>
        <end position="109"/>
    </location>
</feature>
<gene>
    <name evidence="2" type="ORF">PPYR_03889</name>
</gene>
<protein>
    <submittedName>
        <fullName evidence="2">Uncharacterized protein</fullName>
    </submittedName>
</protein>
<evidence type="ECO:0000256" key="1">
    <source>
        <dbReference type="SAM" id="Phobius"/>
    </source>
</evidence>
<sequence>MTQVNSAHSRNPPAQLIVPCPVGSNVSHTEDFNVCRPSCSESSHGVLAVVEGGRNVLARYQERRGLSKYEPLNFVCLMGILVRQSYYALAAIFMMILNLLALLQGFLYLTRFIFDKTIDISNADGTATKVYKLTRFIVELLIVVGIQVVVCIFMVFPVCHLIANMYTRVLDTI</sequence>
<dbReference type="Proteomes" id="UP000327044">
    <property type="component" value="Unassembled WGS sequence"/>
</dbReference>
<accession>A0A5N4AWQ6</accession>
<evidence type="ECO:0000313" key="3">
    <source>
        <dbReference type="Proteomes" id="UP000327044"/>
    </source>
</evidence>
<keyword evidence="1" id="KW-0812">Transmembrane</keyword>
<proteinExistence type="predicted"/>
<comment type="caution">
    <text evidence="2">The sequence shown here is derived from an EMBL/GenBank/DDBJ whole genome shotgun (WGS) entry which is preliminary data.</text>
</comment>
<organism evidence="2 3">
    <name type="scientific">Photinus pyralis</name>
    <name type="common">Common eastern firefly</name>
    <name type="synonym">Lampyris pyralis</name>
    <dbReference type="NCBI Taxonomy" id="7054"/>
    <lineage>
        <taxon>Eukaryota</taxon>
        <taxon>Metazoa</taxon>
        <taxon>Ecdysozoa</taxon>
        <taxon>Arthropoda</taxon>
        <taxon>Hexapoda</taxon>
        <taxon>Insecta</taxon>
        <taxon>Pterygota</taxon>
        <taxon>Neoptera</taxon>
        <taxon>Endopterygota</taxon>
        <taxon>Coleoptera</taxon>
        <taxon>Polyphaga</taxon>
        <taxon>Elateriformia</taxon>
        <taxon>Elateroidea</taxon>
        <taxon>Lampyridae</taxon>
        <taxon>Lampyrinae</taxon>
        <taxon>Photinus</taxon>
    </lineage>
</organism>
<name>A0A5N4AWQ6_PHOPY</name>